<name>A0A5E7UFI0_PSEFL</name>
<sequence length="49" mass="5613">MQGNRVDRPTAYAKPKKTGAYGDRRFFFVFKYKISGLIFSFKGGGENIF</sequence>
<dbReference type="Proteomes" id="UP000381378">
    <property type="component" value="Unassembled WGS sequence"/>
</dbReference>
<gene>
    <name evidence="1" type="ORF">PS928_03597</name>
</gene>
<reference evidence="1 2" key="1">
    <citation type="submission" date="2019-09" db="EMBL/GenBank/DDBJ databases">
        <authorList>
            <person name="Chandra G."/>
            <person name="Truman W A."/>
        </authorList>
    </citation>
    <scope>NUCLEOTIDE SEQUENCE [LARGE SCALE GENOMIC DNA]</scope>
    <source>
        <strain evidence="1">PS928</strain>
    </source>
</reference>
<evidence type="ECO:0000313" key="1">
    <source>
        <dbReference type="EMBL" id="VVQ10227.1"/>
    </source>
</evidence>
<proteinExistence type="predicted"/>
<accession>A0A5E7UFI0</accession>
<organism evidence="1 2">
    <name type="scientific">Pseudomonas fluorescens</name>
    <dbReference type="NCBI Taxonomy" id="294"/>
    <lineage>
        <taxon>Bacteria</taxon>
        <taxon>Pseudomonadati</taxon>
        <taxon>Pseudomonadota</taxon>
        <taxon>Gammaproteobacteria</taxon>
        <taxon>Pseudomonadales</taxon>
        <taxon>Pseudomonadaceae</taxon>
        <taxon>Pseudomonas</taxon>
    </lineage>
</organism>
<evidence type="ECO:0000313" key="2">
    <source>
        <dbReference type="Proteomes" id="UP000381378"/>
    </source>
</evidence>
<dbReference type="AlphaFoldDB" id="A0A5E7UFI0"/>
<dbReference type="EMBL" id="CABVJF010000013">
    <property type="protein sequence ID" value="VVQ10227.1"/>
    <property type="molecule type" value="Genomic_DNA"/>
</dbReference>
<protein>
    <submittedName>
        <fullName evidence="1">Uncharacterized protein</fullName>
    </submittedName>
</protein>